<evidence type="ECO:0000313" key="3">
    <source>
        <dbReference type="Proteomes" id="UP000308652"/>
    </source>
</evidence>
<evidence type="ECO:0000256" key="1">
    <source>
        <dbReference type="SAM" id="Phobius"/>
    </source>
</evidence>
<accession>A0A5C3MGP4</accession>
<organism evidence="2 3">
    <name type="scientific">Crucibulum laeve</name>
    <dbReference type="NCBI Taxonomy" id="68775"/>
    <lineage>
        <taxon>Eukaryota</taxon>
        <taxon>Fungi</taxon>
        <taxon>Dikarya</taxon>
        <taxon>Basidiomycota</taxon>
        <taxon>Agaricomycotina</taxon>
        <taxon>Agaricomycetes</taxon>
        <taxon>Agaricomycetidae</taxon>
        <taxon>Agaricales</taxon>
        <taxon>Agaricineae</taxon>
        <taxon>Nidulariaceae</taxon>
        <taxon>Crucibulum</taxon>
    </lineage>
</organism>
<dbReference type="EMBL" id="ML213591">
    <property type="protein sequence ID" value="TFK43078.1"/>
    <property type="molecule type" value="Genomic_DNA"/>
</dbReference>
<keyword evidence="3" id="KW-1185">Reference proteome</keyword>
<gene>
    <name evidence="2" type="ORF">BDQ12DRAFT_674355</name>
</gene>
<proteinExistence type="predicted"/>
<keyword evidence="1" id="KW-0472">Membrane</keyword>
<dbReference type="AlphaFoldDB" id="A0A5C3MGP4"/>
<protein>
    <submittedName>
        <fullName evidence="2">Uncharacterized protein</fullName>
    </submittedName>
</protein>
<reference evidence="2 3" key="1">
    <citation type="journal article" date="2019" name="Nat. Ecol. Evol.">
        <title>Megaphylogeny resolves global patterns of mushroom evolution.</title>
        <authorList>
            <person name="Varga T."/>
            <person name="Krizsan K."/>
            <person name="Foldi C."/>
            <person name="Dima B."/>
            <person name="Sanchez-Garcia M."/>
            <person name="Sanchez-Ramirez S."/>
            <person name="Szollosi G.J."/>
            <person name="Szarkandi J.G."/>
            <person name="Papp V."/>
            <person name="Albert L."/>
            <person name="Andreopoulos W."/>
            <person name="Angelini C."/>
            <person name="Antonin V."/>
            <person name="Barry K.W."/>
            <person name="Bougher N.L."/>
            <person name="Buchanan P."/>
            <person name="Buyck B."/>
            <person name="Bense V."/>
            <person name="Catcheside P."/>
            <person name="Chovatia M."/>
            <person name="Cooper J."/>
            <person name="Damon W."/>
            <person name="Desjardin D."/>
            <person name="Finy P."/>
            <person name="Geml J."/>
            <person name="Haridas S."/>
            <person name="Hughes K."/>
            <person name="Justo A."/>
            <person name="Karasinski D."/>
            <person name="Kautmanova I."/>
            <person name="Kiss B."/>
            <person name="Kocsube S."/>
            <person name="Kotiranta H."/>
            <person name="LaButti K.M."/>
            <person name="Lechner B.E."/>
            <person name="Liimatainen K."/>
            <person name="Lipzen A."/>
            <person name="Lukacs Z."/>
            <person name="Mihaltcheva S."/>
            <person name="Morgado L.N."/>
            <person name="Niskanen T."/>
            <person name="Noordeloos M.E."/>
            <person name="Ohm R.A."/>
            <person name="Ortiz-Santana B."/>
            <person name="Ovrebo C."/>
            <person name="Racz N."/>
            <person name="Riley R."/>
            <person name="Savchenko A."/>
            <person name="Shiryaev A."/>
            <person name="Soop K."/>
            <person name="Spirin V."/>
            <person name="Szebenyi C."/>
            <person name="Tomsovsky M."/>
            <person name="Tulloss R.E."/>
            <person name="Uehling J."/>
            <person name="Grigoriev I.V."/>
            <person name="Vagvolgyi C."/>
            <person name="Papp T."/>
            <person name="Martin F.M."/>
            <person name="Miettinen O."/>
            <person name="Hibbett D.S."/>
            <person name="Nagy L.G."/>
        </authorList>
    </citation>
    <scope>NUCLEOTIDE SEQUENCE [LARGE SCALE GENOMIC DNA]</scope>
    <source>
        <strain evidence="2 3">CBS 166.37</strain>
    </source>
</reference>
<sequence length="67" mass="7971">MADRIHHSVRLEGIYYLSIMMISVMVFAIGSFGYTEVEDYRNYQRSKLLGYKQATNKGFSWKQMHWS</sequence>
<name>A0A5C3MGP4_9AGAR</name>
<feature type="transmembrane region" description="Helical" evidence="1">
    <location>
        <begin position="14"/>
        <end position="35"/>
    </location>
</feature>
<keyword evidence="1" id="KW-0812">Transmembrane</keyword>
<keyword evidence="1" id="KW-1133">Transmembrane helix</keyword>
<evidence type="ECO:0000313" key="2">
    <source>
        <dbReference type="EMBL" id="TFK43078.1"/>
    </source>
</evidence>
<dbReference type="Proteomes" id="UP000308652">
    <property type="component" value="Unassembled WGS sequence"/>
</dbReference>